<dbReference type="RefSeq" id="WP_172115509.1">
    <property type="nucleotide sequence ID" value="NZ_JABFDN010000029.1"/>
</dbReference>
<keyword evidence="1" id="KW-1133">Transmembrane helix</keyword>
<feature type="transmembrane region" description="Helical" evidence="1">
    <location>
        <begin position="20"/>
        <end position="40"/>
    </location>
</feature>
<accession>A0ABX2CP60</accession>
<sequence>MSAHGPFALWNALQWAGDEGARLALAVCLGGLAESVRAFLAARRKARHD</sequence>
<organism evidence="2 3">
    <name type="scientific">Bradyrhizobium aeschynomenes</name>
    <dbReference type="NCBI Taxonomy" id="2734909"/>
    <lineage>
        <taxon>Bacteria</taxon>
        <taxon>Pseudomonadati</taxon>
        <taxon>Pseudomonadota</taxon>
        <taxon>Alphaproteobacteria</taxon>
        <taxon>Hyphomicrobiales</taxon>
        <taxon>Nitrobacteraceae</taxon>
        <taxon>Bradyrhizobium</taxon>
    </lineage>
</organism>
<reference evidence="2" key="1">
    <citation type="submission" date="2020-05" db="EMBL/GenBank/DDBJ databases">
        <title>Nod-independent and nitrogen-fixing Bradyrhizobium aeschynomene sp. nov. isolated from nodules of Aeschynomene indica.</title>
        <authorList>
            <person name="Zhang Z."/>
        </authorList>
    </citation>
    <scope>NUCLEOTIDE SEQUENCE</scope>
    <source>
        <strain evidence="2">83012</strain>
    </source>
</reference>
<proteinExistence type="predicted"/>
<evidence type="ECO:0000256" key="1">
    <source>
        <dbReference type="SAM" id="Phobius"/>
    </source>
</evidence>
<keyword evidence="1" id="KW-0812">Transmembrane</keyword>
<dbReference type="Proteomes" id="UP000886476">
    <property type="component" value="Unassembled WGS sequence"/>
</dbReference>
<protein>
    <submittedName>
        <fullName evidence="2">Uncharacterized protein</fullName>
    </submittedName>
</protein>
<evidence type="ECO:0000313" key="3">
    <source>
        <dbReference type="Proteomes" id="UP000886476"/>
    </source>
</evidence>
<comment type="caution">
    <text evidence="2">The sequence shown here is derived from an EMBL/GenBank/DDBJ whole genome shotgun (WGS) entry which is preliminary data.</text>
</comment>
<keyword evidence="1" id="KW-0472">Membrane</keyword>
<gene>
    <name evidence="2" type="ORF">HL667_33650</name>
</gene>
<dbReference type="EMBL" id="JABFDN010000029">
    <property type="protein sequence ID" value="NPU69977.1"/>
    <property type="molecule type" value="Genomic_DNA"/>
</dbReference>
<keyword evidence="3" id="KW-1185">Reference proteome</keyword>
<evidence type="ECO:0000313" key="2">
    <source>
        <dbReference type="EMBL" id="NPU69977.1"/>
    </source>
</evidence>
<name>A0ABX2CP60_9BRAD</name>